<name>A0AAD7SI42_9TELE</name>
<gene>
    <name evidence="1" type="ORF">AAFF_G00359860</name>
</gene>
<protein>
    <submittedName>
        <fullName evidence="1">Uncharacterized protein</fullName>
    </submittedName>
</protein>
<proteinExistence type="predicted"/>
<dbReference type="AlphaFoldDB" id="A0AAD7SI42"/>
<comment type="caution">
    <text evidence="1">The sequence shown here is derived from an EMBL/GenBank/DDBJ whole genome shotgun (WGS) entry which is preliminary data.</text>
</comment>
<evidence type="ECO:0000313" key="2">
    <source>
        <dbReference type="Proteomes" id="UP001221898"/>
    </source>
</evidence>
<organism evidence="1 2">
    <name type="scientific">Aldrovandia affinis</name>
    <dbReference type="NCBI Taxonomy" id="143900"/>
    <lineage>
        <taxon>Eukaryota</taxon>
        <taxon>Metazoa</taxon>
        <taxon>Chordata</taxon>
        <taxon>Craniata</taxon>
        <taxon>Vertebrata</taxon>
        <taxon>Euteleostomi</taxon>
        <taxon>Actinopterygii</taxon>
        <taxon>Neopterygii</taxon>
        <taxon>Teleostei</taxon>
        <taxon>Notacanthiformes</taxon>
        <taxon>Halosauridae</taxon>
        <taxon>Aldrovandia</taxon>
    </lineage>
</organism>
<accession>A0AAD7SI42</accession>
<keyword evidence="2" id="KW-1185">Reference proteome</keyword>
<dbReference type="Proteomes" id="UP001221898">
    <property type="component" value="Unassembled WGS sequence"/>
</dbReference>
<reference evidence="1" key="1">
    <citation type="journal article" date="2023" name="Science">
        <title>Genome structures resolve the early diversification of teleost fishes.</title>
        <authorList>
            <person name="Parey E."/>
            <person name="Louis A."/>
            <person name="Montfort J."/>
            <person name="Bouchez O."/>
            <person name="Roques C."/>
            <person name="Iampietro C."/>
            <person name="Lluch J."/>
            <person name="Castinel A."/>
            <person name="Donnadieu C."/>
            <person name="Desvignes T."/>
            <person name="Floi Bucao C."/>
            <person name="Jouanno E."/>
            <person name="Wen M."/>
            <person name="Mejri S."/>
            <person name="Dirks R."/>
            <person name="Jansen H."/>
            <person name="Henkel C."/>
            <person name="Chen W.J."/>
            <person name="Zahm M."/>
            <person name="Cabau C."/>
            <person name="Klopp C."/>
            <person name="Thompson A.W."/>
            <person name="Robinson-Rechavi M."/>
            <person name="Braasch I."/>
            <person name="Lecointre G."/>
            <person name="Bobe J."/>
            <person name="Postlethwait J.H."/>
            <person name="Berthelot C."/>
            <person name="Roest Crollius H."/>
            <person name="Guiguen Y."/>
        </authorList>
    </citation>
    <scope>NUCLEOTIDE SEQUENCE</scope>
    <source>
        <strain evidence="1">NC1722</strain>
    </source>
</reference>
<evidence type="ECO:0000313" key="1">
    <source>
        <dbReference type="EMBL" id="KAJ8403070.1"/>
    </source>
</evidence>
<dbReference type="EMBL" id="JAINUG010000060">
    <property type="protein sequence ID" value="KAJ8403070.1"/>
    <property type="molecule type" value="Genomic_DNA"/>
</dbReference>
<sequence length="56" mass="5827">MNELTSGACTCAGPPAAQHTRVIHPFQASLSPGVIIFSTNSQGLMFIVQPVGQLTT</sequence>